<dbReference type="FunFam" id="3.30.70.20:FF:000033">
    <property type="entry name" value="Anaerobic sulfite reductase subunit AsrC"/>
    <property type="match status" value="1"/>
</dbReference>
<evidence type="ECO:0000256" key="8">
    <source>
        <dbReference type="ARBA" id="ARBA00022723"/>
    </source>
</evidence>
<keyword evidence="13" id="KW-0411">Iron-sulfur</keyword>
<dbReference type="SUPFAM" id="SSF55124">
    <property type="entry name" value="Nitrite/Sulfite reductase N-terminal domain-like"/>
    <property type="match status" value="1"/>
</dbReference>
<keyword evidence="10" id="KW-0249">Electron transport</keyword>
<evidence type="ECO:0000256" key="18">
    <source>
        <dbReference type="ARBA" id="ARBA00070076"/>
    </source>
</evidence>
<dbReference type="EMBL" id="SOEG01000028">
    <property type="protein sequence ID" value="TDX48423.1"/>
    <property type="molecule type" value="Genomic_DNA"/>
</dbReference>
<keyword evidence="11" id="KW-0560">Oxidoreductase</keyword>
<keyword evidence="21" id="KW-1185">Reference proteome</keyword>
<dbReference type="SUPFAM" id="SSF54862">
    <property type="entry name" value="4Fe-4S ferredoxins"/>
    <property type="match status" value="1"/>
</dbReference>
<dbReference type="InterPro" id="IPR014261">
    <property type="entry name" value="Sulphite_reductase_C"/>
</dbReference>
<dbReference type="SUPFAM" id="SSF56014">
    <property type="entry name" value="Nitrite and sulphite reductase 4Fe-4S domain-like"/>
    <property type="match status" value="1"/>
</dbReference>
<evidence type="ECO:0000256" key="6">
    <source>
        <dbReference type="ARBA" id="ARBA00022490"/>
    </source>
</evidence>
<keyword evidence="12" id="KW-0408">Iron</keyword>
<dbReference type="InterPro" id="IPR005117">
    <property type="entry name" value="NiRdtase/SiRdtase_haem-b_fer"/>
</dbReference>
<evidence type="ECO:0000256" key="11">
    <source>
        <dbReference type="ARBA" id="ARBA00023002"/>
    </source>
</evidence>
<evidence type="ECO:0000256" key="10">
    <source>
        <dbReference type="ARBA" id="ARBA00022982"/>
    </source>
</evidence>
<evidence type="ECO:0000256" key="7">
    <source>
        <dbReference type="ARBA" id="ARBA00022617"/>
    </source>
</evidence>
<dbReference type="InterPro" id="IPR045854">
    <property type="entry name" value="NO2/SO3_Rdtase_4Fe4S_sf"/>
</dbReference>
<dbReference type="Pfam" id="PF00037">
    <property type="entry name" value="Fer4"/>
    <property type="match status" value="1"/>
</dbReference>
<evidence type="ECO:0000256" key="9">
    <source>
        <dbReference type="ARBA" id="ARBA00022737"/>
    </source>
</evidence>
<dbReference type="GO" id="GO:0020037">
    <property type="term" value="F:heme binding"/>
    <property type="evidence" value="ECO:0007669"/>
    <property type="project" value="InterPro"/>
</dbReference>
<comment type="subcellular location">
    <subcellularLocation>
        <location evidence="2">Cytoplasm</location>
    </subcellularLocation>
</comment>
<dbReference type="AlphaFoldDB" id="A0A4R8GRD4"/>
<evidence type="ECO:0000256" key="16">
    <source>
        <dbReference type="ARBA" id="ARBA00060698"/>
    </source>
</evidence>
<evidence type="ECO:0000256" key="15">
    <source>
        <dbReference type="ARBA" id="ARBA00055038"/>
    </source>
</evidence>
<keyword evidence="4" id="KW-0813">Transport</keyword>
<comment type="function">
    <text evidence="15">This enzyme catalyzes the hydrogen sulfide production from sulfite. It is strictly anaerobic. It is regulated by electron acceptors rather than by cysteine.</text>
</comment>
<evidence type="ECO:0000256" key="13">
    <source>
        <dbReference type="ARBA" id="ARBA00023014"/>
    </source>
</evidence>
<dbReference type="InterPro" id="IPR006066">
    <property type="entry name" value="NO2/SO3_Rdtase_FeS/sirohaem_BS"/>
</dbReference>
<comment type="cofactor">
    <cofactor evidence="1">
        <name>[4Fe-4S] cluster</name>
        <dbReference type="ChEBI" id="CHEBI:49883"/>
    </cofactor>
</comment>
<evidence type="ECO:0000256" key="12">
    <source>
        <dbReference type="ARBA" id="ARBA00023004"/>
    </source>
</evidence>
<evidence type="ECO:0000313" key="21">
    <source>
        <dbReference type="Proteomes" id="UP000295832"/>
    </source>
</evidence>
<dbReference type="PROSITE" id="PS51379">
    <property type="entry name" value="4FE4S_FER_2"/>
    <property type="match status" value="2"/>
</dbReference>
<comment type="similarity">
    <text evidence="3">Belongs to the nitrite and sulfite reductase 4Fe-4S domain family.</text>
</comment>
<keyword evidence="7" id="KW-0349">Heme</keyword>
<evidence type="ECO:0000256" key="5">
    <source>
        <dbReference type="ARBA" id="ARBA00022485"/>
    </source>
</evidence>
<feature type="domain" description="4Fe-4S ferredoxin-type" evidence="19">
    <location>
        <begin position="167"/>
        <end position="197"/>
    </location>
</feature>
<evidence type="ECO:0000256" key="14">
    <source>
        <dbReference type="ARBA" id="ARBA00052750"/>
    </source>
</evidence>
<dbReference type="PRINTS" id="PR00397">
    <property type="entry name" value="SIROHAEM"/>
</dbReference>
<dbReference type="GO" id="GO:0046872">
    <property type="term" value="F:metal ion binding"/>
    <property type="evidence" value="ECO:0007669"/>
    <property type="project" value="UniProtKB-KW"/>
</dbReference>
<dbReference type="Pfam" id="PF01077">
    <property type="entry name" value="NIR_SIR"/>
    <property type="match status" value="1"/>
</dbReference>
<dbReference type="GO" id="GO:0016002">
    <property type="term" value="F:sulfite reductase activity"/>
    <property type="evidence" value="ECO:0007669"/>
    <property type="project" value="TreeGrafter"/>
</dbReference>
<dbReference type="GO" id="GO:0051539">
    <property type="term" value="F:4 iron, 4 sulfur cluster binding"/>
    <property type="evidence" value="ECO:0007669"/>
    <property type="project" value="UniProtKB-KW"/>
</dbReference>
<dbReference type="GO" id="GO:0000103">
    <property type="term" value="P:sulfate assimilation"/>
    <property type="evidence" value="ECO:0007669"/>
    <property type="project" value="TreeGrafter"/>
</dbReference>
<keyword evidence="6" id="KW-0963">Cytoplasm</keyword>
<organism evidence="20 21">
    <name type="scientific">Orenia marismortui</name>
    <dbReference type="NCBI Taxonomy" id="46469"/>
    <lineage>
        <taxon>Bacteria</taxon>
        <taxon>Bacillati</taxon>
        <taxon>Bacillota</taxon>
        <taxon>Clostridia</taxon>
        <taxon>Halanaerobiales</taxon>
        <taxon>Halobacteroidaceae</taxon>
        <taxon>Orenia</taxon>
    </lineage>
</organism>
<sequence length="335" mass="37962">MSLNVKEFKKNAYRITKERNITALRVRVPGGHLEAKYLTILQQIAEEYGDGNLHITTRQGFEITGIPMDKVEEVNKKVAPLIEGMEKGIGVEIGNPEDGYPAAGTRNVSACIGNKVCRYAKYDTTKLAQRIERNIFPNDFHVKIAVSGCQNDCIKAHMQDYGVLGMDLPVYDAYRCISCGACVKNCKKRATGALKFENYKVVRDEDKCIGCGECISKCPTNAWTRDTSKKYYKLLIMGRTGKRNPRLAMPFLEWVTEDAIIDIINNTYHYINKYIDRSLAKEHVGYIVDRTGFQTYKEEVLKGVELNPECRIAEHIDWPGYKTNTSNNFTKVGDK</sequence>
<dbReference type="GO" id="GO:0050311">
    <property type="term" value="F:sulfite reductase (ferredoxin) activity"/>
    <property type="evidence" value="ECO:0007669"/>
    <property type="project" value="TreeGrafter"/>
</dbReference>
<dbReference type="STRING" id="926561.GCA_000379025_01443"/>
<accession>A0A4R8GRD4</accession>
<comment type="caution">
    <text evidence="20">The sequence shown here is derived from an EMBL/GenBank/DDBJ whole genome shotgun (WGS) entry which is preliminary data.</text>
</comment>
<evidence type="ECO:0000313" key="20">
    <source>
        <dbReference type="EMBL" id="TDX48423.1"/>
    </source>
</evidence>
<gene>
    <name evidence="20" type="ORF">C7959_12831</name>
</gene>
<dbReference type="Gene3D" id="3.30.413.10">
    <property type="entry name" value="Sulfite Reductase Hemoprotein, domain 1"/>
    <property type="match status" value="1"/>
</dbReference>
<dbReference type="Gene3D" id="3.30.70.20">
    <property type="match status" value="1"/>
</dbReference>
<evidence type="ECO:0000256" key="17">
    <source>
        <dbReference type="ARBA" id="ARBA00063355"/>
    </source>
</evidence>
<protein>
    <recommendedName>
        <fullName evidence="18">Anaerobic sulfite reductase subunit C</fullName>
    </recommendedName>
</protein>
<dbReference type="GO" id="GO:0009337">
    <property type="term" value="C:sulfite reductase complex (NADPH)"/>
    <property type="evidence" value="ECO:0007669"/>
    <property type="project" value="TreeGrafter"/>
</dbReference>
<proteinExistence type="inferred from homology"/>
<keyword evidence="8" id="KW-0479">Metal-binding</keyword>
<evidence type="ECO:0000256" key="4">
    <source>
        <dbReference type="ARBA" id="ARBA00022448"/>
    </source>
</evidence>
<keyword evidence="5" id="KW-0004">4Fe-4S</keyword>
<reference evidence="20 21" key="1">
    <citation type="submission" date="2019-03" db="EMBL/GenBank/DDBJ databases">
        <title>Subsurface microbial communities from deep shales in Ohio and West Virginia, USA.</title>
        <authorList>
            <person name="Wrighton K."/>
        </authorList>
    </citation>
    <scope>NUCLEOTIDE SEQUENCE [LARGE SCALE GENOMIC DNA]</scope>
    <source>
        <strain evidence="20 21">MSL 6dP</strain>
    </source>
</reference>
<comment type="catalytic activity">
    <reaction evidence="14">
        <text>hydrogen sulfide + 3 NAD(+) + 3 H2O = sulfite + 3 NADH + 4 H(+)</text>
        <dbReference type="Rhea" id="RHEA:55316"/>
        <dbReference type="ChEBI" id="CHEBI:15377"/>
        <dbReference type="ChEBI" id="CHEBI:15378"/>
        <dbReference type="ChEBI" id="CHEBI:17359"/>
        <dbReference type="ChEBI" id="CHEBI:29919"/>
        <dbReference type="ChEBI" id="CHEBI:57540"/>
        <dbReference type="ChEBI" id="CHEBI:57945"/>
    </reaction>
</comment>
<feature type="domain" description="4Fe-4S ferredoxin-type" evidence="19">
    <location>
        <begin position="199"/>
        <end position="228"/>
    </location>
</feature>
<evidence type="ECO:0000256" key="3">
    <source>
        <dbReference type="ARBA" id="ARBA00010429"/>
    </source>
</evidence>
<dbReference type="InterPro" id="IPR036136">
    <property type="entry name" value="Nit/Sulf_reduc_fer-like_dom_sf"/>
</dbReference>
<evidence type="ECO:0000256" key="2">
    <source>
        <dbReference type="ARBA" id="ARBA00004496"/>
    </source>
</evidence>
<dbReference type="PANTHER" id="PTHR11493:SF54">
    <property type="entry name" value="ANAEROBIC SULFITE REDUCTASE SUBUNIT C"/>
    <property type="match status" value="1"/>
</dbReference>
<dbReference type="PROSITE" id="PS00198">
    <property type="entry name" value="4FE4S_FER_1"/>
    <property type="match status" value="1"/>
</dbReference>
<dbReference type="GO" id="GO:0005737">
    <property type="term" value="C:cytoplasm"/>
    <property type="evidence" value="ECO:0007669"/>
    <property type="project" value="UniProtKB-SubCell"/>
</dbReference>
<evidence type="ECO:0000259" key="19">
    <source>
        <dbReference type="PROSITE" id="PS51379"/>
    </source>
</evidence>
<dbReference type="NCBIfam" id="TIGR02912">
    <property type="entry name" value="sulfite_red_C"/>
    <property type="match status" value="1"/>
</dbReference>
<dbReference type="RefSeq" id="WP_134118092.1">
    <property type="nucleotide sequence ID" value="NZ_SOEG01000028.1"/>
</dbReference>
<dbReference type="PANTHER" id="PTHR11493">
    <property type="entry name" value="SULFITE REDUCTASE [NADPH] SUBUNIT BETA-RELATED"/>
    <property type="match status" value="1"/>
</dbReference>
<keyword evidence="9" id="KW-0677">Repeat</keyword>
<evidence type="ECO:0000256" key="1">
    <source>
        <dbReference type="ARBA" id="ARBA00001966"/>
    </source>
</evidence>
<comment type="subunit">
    <text evidence="17">The anaerobic sulfite reductase seems to consist of three subunits.</text>
</comment>
<dbReference type="Gene3D" id="3.90.480.10">
    <property type="entry name" value="Sulfite Reductase Hemoprotein,Domain 2"/>
    <property type="match status" value="1"/>
</dbReference>
<dbReference type="Proteomes" id="UP000295832">
    <property type="component" value="Unassembled WGS sequence"/>
</dbReference>
<dbReference type="InterPro" id="IPR006067">
    <property type="entry name" value="NO2/SO3_Rdtase_4Fe4S_dom"/>
</dbReference>
<dbReference type="InterPro" id="IPR017896">
    <property type="entry name" value="4Fe4S_Fe-S-bd"/>
</dbReference>
<dbReference type="InterPro" id="IPR017900">
    <property type="entry name" value="4Fe4S_Fe_S_CS"/>
</dbReference>
<dbReference type="Pfam" id="PF03460">
    <property type="entry name" value="NIR_SIR_ferr"/>
    <property type="match status" value="1"/>
</dbReference>
<comment type="pathway">
    <text evidence="16">Sulfur metabolism; sulfite reduction.</text>
</comment>
<name>A0A4R8GRD4_9FIRM</name>
<dbReference type="InterPro" id="IPR045169">
    <property type="entry name" value="NO2/SO3_Rdtase_4Fe4S_prot"/>
</dbReference>